<evidence type="ECO:0000313" key="2">
    <source>
        <dbReference type="EMBL" id="GAK60058.1"/>
    </source>
</evidence>
<name>A0A081C653_VECG1</name>
<sequence length="213" mass="21818">MKHLKIFTYGLTIVALLGVVVFFSASPSQAQAVGNVDVQVIVPGVLQLRYYSELIINVSANHFADVVFGTTSDTDDAGSASVNSWSDNAAITPSALGSNTGTQVVENAWMVRAVGNPHAGNNLRVTVALNTGAGAATLTNNAGAGFGTLEISSVQTRLNGGAGFAGSVDFTSAGPGNPQYGDLELGLNFADASHAGTYENTSAHQFTITASHI</sequence>
<dbReference type="STRING" id="1499967.U27_07046"/>
<organism evidence="2">
    <name type="scientific">Vecturithrix granuli</name>
    <dbReference type="NCBI Taxonomy" id="1499967"/>
    <lineage>
        <taxon>Bacteria</taxon>
        <taxon>Candidatus Moduliflexota</taxon>
        <taxon>Candidatus Vecturitrichia</taxon>
        <taxon>Candidatus Vecturitrichales</taxon>
        <taxon>Candidatus Vecturitrichaceae</taxon>
        <taxon>Candidatus Vecturithrix</taxon>
    </lineage>
</organism>
<dbReference type="HOGENOM" id="CLU_1292319_0_0_0"/>
<dbReference type="EMBL" id="DF820471">
    <property type="protein sequence ID" value="GAK60058.1"/>
    <property type="molecule type" value="Genomic_DNA"/>
</dbReference>
<dbReference type="Proteomes" id="UP000030661">
    <property type="component" value="Unassembled WGS sequence"/>
</dbReference>
<accession>A0A081C653</accession>
<evidence type="ECO:0008006" key="4">
    <source>
        <dbReference type="Google" id="ProtNLM"/>
    </source>
</evidence>
<gene>
    <name evidence="2" type="ORF">U27_07046</name>
</gene>
<proteinExistence type="predicted"/>
<dbReference type="AlphaFoldDB" id="A0A081C653"/>
<protein>
    <recommendedName>
        <fullName evidence="4">DUF4402 domain-containing protein</fullName>
    </recommendedName>
</protein>
<keyword evidence="3" id="KW-1185">Reference proteome</keyword>
<evidence type="ECO:0000313" key="3">
    <source>
        <dbReference type="Proteomes" id="UP000030661"/>
    </source>
</evidence>
<keyword evidence="1" id="KW-0732">Signal</keyword>
<evidence type="ECO:0000256" key="1">
    <source>
        <dbReference type="SAM" id="SignalP"/>
    </source>
</evidence>
<feature type="signal peptide" evidence="1">
    <location>
        <begin position="1"/>
        <end position="30"/>
    </location>
</feature>
<feature type="chain" id="PRO_5001755548" description="DUF4402 domain-containing protein" evidence="1">
    <location>
        <begin position="31"/>
        <end position="213"/>
    </location>
</feature>
<reference evidence="2" key="1">
    <citation type="journal article" date="2015" name="PeerJ">
        <title>First genomic representation of candidate bacterial phylum KSB3 points to enhanced environmental sensing as a trigger of wastewater bulking.</title>
        <authorList>
            <person name="Sekiguchi Y."/>
            <person name="Ohashi A."/>
            <person name="Parks D.H."/>
            <person name="Yamauchi T."/>
            <person name="Tyson G.W."/>
            <person name="Hugenholtz P."/>
        </authorList>
    </citation>
    <scope>NUCLEOTIDE SEQUENCE [LARGE SCALE GENOMIC DNA]</scope>
</reference>